<protein>
    <submittedName>
        <fullName evidence="2">Uncharacterized protein</fullName>
    </submittedName>
</protein>
<organism evidence="2 3">
    <name type="scientific">Hymenobacter actinosclerus</name>
    <dbReference type="NCBI Taxonomy" id="82805"/>
    <lineage>
        <taxon>Bacteria</taxon>
        <taxon>Pseudomonadati</taxon>
        <taxon>Bacteroidota</taxon>
        <taxon>Cytophagia</taxon>
        <taxon>Cytophagales</taxon>
        <taxon>Hymenobacteraceae</taxon>
        <taxon>Hymenobacter</taxon>
    </lineage>
</organism>
<dbReference type="EMBL" id="FOHS01000002">
    <property type="protein sequence ID" value="SET34647.1"/>
    <property type="molecule type" value="Genomic_DNA"/>
</dbReference>
<evidence type="ECO:0000256" key="1">
    <source>
        <dbReference type="SAM" id="MobiDB-lite"/>
    </source>
</evidence>
<reference evidence="3" key="1">
    <citation type="submission" date="2016-10" db="EMBL/GenBank/DDBJ databases">
        <authorList>
            <person name="Varghese N."/>
            <person name="Submissions S."/>
        </authorList>
    </citation>
    <scope>NUCLEOTIDE SEQUENCE [LARGE SCALE GENOMIC DNA]</scope>
    <source>
        <strain evidence="3">DSM 15310</strain>
    </source>
</reference>
<sequence length="74" mass="8630">MLISPSAPDPNDDDPDAPLGLSRKHRAWVALYSLENPAFDRRQILRQNDVTEADLVNHLESWMQLLRQHNQKQR</sequence>
<gene>
    <name evidence="2" type="ORF">SAMN04487998_1508</name>
</gene>
<dbReference type="RefSeq" id="WP_092770022.1">
    <property type="nucleotide sequence ID" value="NZ_FOHS01000002.1"/>
</dbReference>
<accession>A0A1I0DQ26</accession>
<dbReference type="AlphaFoldDB" id="A0A1I0DQ26"/>
<dbReference type="OrthoDB" id="886122at2"/>
<evidence type="ECO:0000313" key="3">
    <source>
        <dbReference type="Proteomes" id="UP000198697"/>
    </source>
</evidence>
<proteinExistence type="predicted"/>
<name>A0A1I0DQ26_9BACT</name>
<keyword evidence="3" id="KW-1185">Reference proteome</keyword>
<feature type="region of interest" description="Disordered" evidence="1">
    <location>
        <begin position="1"/>
        <end position="20"/>
    </location>
</feature>
<dbReference type="Proteomes" id="UP000198697">
    <property type="component" value="Unassembled WGS sequence"/>
</dbReference>
<evidence type="ECO:0000313" key="2">
    <source>
        <dbReference type="EMBL" id="SET34647.1"/>
    </source>
</evidence>